<dbReference type="GeneID" id="63979673"/>
<organism evidence="2 3">
    <name type="scientific">Streptomyces californicus</name>
    <dbReference type="NCBI Taxonomy" id="67351"/>
    <lineage>
        <taxon>Bacteria</taxon>
        <taxon>Bacillati</taxon>
        <taxon>Actinomycetota</taxon>
        <taxon>Actinomycetes</taxon>
        <taxon>Kitasatosporales</taxon>
        <taxon>Streptomycetaceae</taxon>
        <taxon>Streptomyces</taxon>
    </lineage>
</organism>
<evidence type="ECO:0000313" key="2">
    <source>
        <dbReference type="EMBL" id="QRV36863.1"/>
    </source>
</evidence>
<dbReference type="RefSeq" id="WP_128647584.1">
    <property type="nucleotide sequence ID" value="NZ_CP070242.1"/>
</dbReference>
<dbReference type="EMBL" id="CP070245">
    <property type="protein sequence ID" value="QRV36863.1"/>
    <property type="molecule type" value="Genomic_DNA"/>
</dbReference>
<accession>A0ABD7D6V4</accession>
<name>A0ABD7D6V4_9ACTN</name>
<keyword evidence="1" id="KW-0472">Membrane</keyword>
<dbReference type="Proteomes" id="UP000623926">
    <property type="component" value="Chromosome"/>
</dbReference>
<proteinExistence type="predicted"/>
<keyword evidence="1" id="KW-1133">Transmembrane helix</keyword>
<gene>
    <name evidence="2" type="ORF">I6J42_24570</name>
</gene>
<keyword evidence="1" id="KW-0812">Transmembrane</keyword>
<evidence type="ECO:0008006" key="4">
    <source>
        <dbReference type="Google" id="ProtNLM"/>
    </source>
</evidence>
<protein>
    <recommendedName>
        <fullName evidence="4">PH domain-containing protein</fullName>
    </recommendedName>
</protein>
<dbReference type="AlphaFoldDB" id="A0ABD7D6V4"/>
<sequence length="158" mass="17534">MAVMAAVAIYFLFFDSGAPRDAWEASLALSLPCGAIWVLIRIGITPSVEWDDVEVKVCDPFFVHRAGLDKVRLLGREGRGGAFELDGIGVVVPWSMTRSIFDGKRANRARRDLRHAVLRAPDSMDADAAIPATRMLRYGWFDTLVVPLLSAFVWMLLP</sequence>
<evidence type="ECO:0000313" key="3">
    <source>
        <dbReference type="Proteomes" id="UP000623926"/>
    </source>
</evidence>
<feature type="transmembrane region" description="Helical" evidence="1">
    <location>
        <begin position="138"/>
        <end position="157"/>
    </location>
</feature>
<reference evidence="2 3" key="1">
    <citation type="submission" date="2021-02" db="EMBL/GenBank/DDBJ databases">
        <title>FDA dAtabase for Regulatory Grade micrObial Sequences (FDA-ARGOS): Supporting development and validation of Infectious Disease Dx tests.</title>
        <authorList>
            <person name="Sproer C."/>
            <person name="Gronow S."/>
            <person name="Severitt S."/>
            <person name="Schroder I."/>
            <person name="Tallon L."/>
            <person name="Sadzewicz L."/>
            <person name="Zhao X."/>
            <person name="Boylan J."/>
            <person name="Ott S."/>
            <person name="Bowen H."/>
            <person name="Vavikolanu K."/>
            <person name="Mehta A."/>
            <person name="Aluvathingal J."/>
            <person name="Nadendla S."/>
            <person name="Lowell S."/>
            <person name="Myers T."/>
            <person name="Yan Y."/>
            <person name="Sichtig H."/>
        </authorList>
    </citation>
    <scope>NUCLEOTIDE SEQUENCE [LARGE SCALE GENOMIC DNA]</scope>
    <source>
        <strain evidence="2 3">FDAARGOS_1212</strain>
    </source>
</reference>
<evidence type="ECO:0000256" key="1">
    <source>
        <dbReference type="SAM" id="Phobius"/>
    </source>
</evidence>